<protein>
    <submittedName>
        <fullName evidence="2">Uncharacterized protein</fullName>
    </submittedName>
</protein>
<keyword evidence="1" id="KW-0732">Signal</keyword>
<sequence length="245" mass="28638">MIRFSFLFFFPLFLLILAALCPFAFSAAQNDLFPADYLSKLATFVASLSPPNRSLFHRINNAPTLSESQRVAQLKQFVANLPKETKEIGMELLGQMCQLGSVLPTQPFLHFVAVFLQLLAKLDEERREKAMEMVGEQQQTDAEFEQKFVEFAKGFKRDEQKLMAIEFIRAKHAIRKHLLERLKMAKISRSEMAKKAKRELRNILLNLDLTNWEICWRLEEVEGMKLRREDEDKLMYVLKMLKMKC</sequence>
<name>A0ABD2JZR8_HETSC</name>
<evidence type="ECO:0000313" key="3">
    <source>
        <dbReference type="Proteomes" id="UP001620645"/>
    </source>
</evidence>
<evidence type="ECO:0000256" key="1">
    <source>
        <dbReference type="SAM" id="SignalP"/>
    </source>
</evidence>
<evidence type="ECO:0000313" key="2">
    <source>
        <dbReference type="EMBL" id="KAL3096093.1"/>
    </source>
</evidence>
<dbReference type="EMBL" id="JBICCN010000078">
    <property type="protein sequence ID" value="KAL3096093.1"/>
    <property type="molecule type" value="Genomic_DNA"/>
</dbReference>
<reference evidence="2 3" key="1">
    <citation type="submission" date="2024-10" db="EMBL/GenBank/DDBJ databases">
        <authorList>
            <person name="Kim D."/>
        </authorList>
    </citation>
    <scope>NUCLEOTIDE SEQUENCE [LARGE SCALE GENOMIC DNA]</scope>
    <source>
        <strain evidence="2">Taebaek</strain>
    </source>
</reference>
<proteinExistence type="predicted"/>
<comment type="caution">
    <text evidence="2">The sequence shown here is derived from an EMBL/GenBank/DDBJ whole genome shotgun (WGS) entry which is preliminary data.</text>
</comment>
<gene>
    <name evidence="2" type="ORF">niasHS_005852</name>
</gene>
<organism evidence="2 3">
    <name type="scientific">Heterodera schachtii</name>
    <name type="common">Sugarbeet cyst nematode worm</name>
    <name type="synonym">Tylenchus schachtii</name>
    <dbReference type="NCBI Taxonomy" id="97005"/>
    <lineage>
        <taxon>Eukaryota</taxon>
        <taxon>Metazoa</taxon>
        <taxon>Ecdysozoa</taxon>
        <taxon>Nematoda</taxon>
        <taxon>Chromadorea</taxon>
        <taxon>Rhabditida</taxon>
        <taxon>Tylenchina</taxon>
        <taxon>Tylenchomorpha</taxon>
        <taxon>Tylenchoidea</taxon>
        <taxon>Heteroderidae</taxon>
        <taxon>Heteroderinae</taxon>
        <taxon>Heterodera</taxon>
    </lineage>
</organism>
<dbReference type="Proteomes" id="UP001620645">
    <property type="component" value="Unassembled WGS sequence"/>
</dbReference>
<dbReference type="AlphaFoldDB" id="A0ABD2JZR8"/>
<keyword evidence="3" id="KW-1185">Reference proteome</keyword>
<feature type="signal peptide" evidence="1">
    <location>
        <begin position="1"/>
        <end position="28"/>
    </location>
</feature>
<accession>A0ABD2JZR8</accession>
<feature type="chain" id="PRO_5044806180" evidence="1">
    <location>
        <begin position="29"/>
        <end position="245"/>
    </location>
</feature>